<evidence type="ECO:0000256" key="2">
    <source>
        <dbReference type="ARBA" id="ARBA00009347"/>
    </source>
</evidence>
<evidence type="ECO:0000256" key="1">
    <source>
        <dbReference type="ARBA" id="ARBA00001974"/>
    </source>
</evidence>
<dbReference type="Pfam" id="PF00441">
    <property type="entry name" value="Acyl-CoA_dh_1"/>
    <property type="match status" value="1"/>
</dbReference>
<dbReference type="InterPro" id="IPR009100">
    <property type="entry name" value="AcylCoA_DH/oxidase_NM_dom_sf"/>
</dbReference>
<dbReference type="EMBL" id="FXSZ01000001">
    <property type="protein sequence ID" value="SMO35804.1"/>
    <property type="molecule type" value="Genomic_DNA"/>
</dbReference>
<dbReference type="InterPro" id="IPR006089">
    <property type="entry name" value="Acyl-CoA_DH_CS"/>
</dbReference>
<dbReference type="Proteomes" id="UP000315971">
    <property type="component" value="Unassembled WGS sequence"/>
</dbReference>
<dbReference type="Gene3D" id="1.20.140.10">
    <property type="entry name" value="Butyryl-CoA Dehydrogenase, subunit A, domain 3"/>
    <property type="match status" value="2"/>
</dbReference>
<evidence type="ECO:0000256" key="6">
    <source>
        <dbReference type="ARBA" id="ARBA00052546"/>
    </source>
</evidence>
<keyword evidence="4 7" id="KW-0274">FAD</keyword>
<evidence type="ECO:0000256" key="5">
    <source>
        <dbReference type="ARBA" id="ARBA00023002"/>
    </source>
</evidence>
<dbReference type="PROSITE" id="PS00073">
    <property type="entry name" value="ACYL_COA_DH_2"/>
    <property type="match status" value="1"/>
</dbReference>
<dbReference type="RefSeq" id="WP_142600774.1">
    <property type="nucleotide sequence ID" value="NZ_FXSZ01000001.1"/>
</dbReference>
<evidence type="ECO:0000259" key="10">
    <source>
        <dbReference type="Pfam" id="PF02771"/>
    </source>
</evidence>
<feature type="domain" description="Acyl-CoA dehydrogenase-like C-terminal" evidence="11">
    <location>
        <begin position="465"/>
        <end position="568"/>
    </location>
</feature>
<evidence type="ECO:0000259" key="9">
    <source>
        <dbReference type="Pfam" id="PF02770"/>
    </source>
</evidence>
<keyword evidence="3 7" id="KW-0285">Flavoprotein</keyword>
<dbReference type="PANTHER" id="PTHR43884:SF12">
    <property type="entry name" value="ISOVALERYL-COA DEHYDROGENASE, MITOCHONDRIAL-RELATED"/>
    <property type="match status" value="1"/>
</dbReference>
<keyword evidence="5 7" id="KW-0560">Oxidoreductase</keyword>
<dbReference type="GO" id="GO:0003995">
    <property type="term" value="F:acyl-CoA dehydrogenase activity"/>
    <property type="evidence" value="ECO:0007669"/>
    <property type="project" value="InterPro"/>
</dbReference>
<dbReference type="Gene3D" id="2.40.110.10">
    <property type="entry name" value="Butyryl-CoA Dehydrogenase, subunit A, domain 2"/>
    <property type="match status" value="1"/>
</dbReference>
<organism evidence="12 13">
    <name type="scientific">Solitalea koreensis</name>
    <dbReference type="NCBI Taxonomy" id="543615"/>
    <lineage>
        <taxon>Bacteria</taxon>
        <taxon>Pseudomonadati</taxon>
        <taxon>Bacteroidota</taxon>
        <taxon>Sphingobacteriia</taxon>
        <taxon>Sphingobacteriales</taxon>
        <taxon>Sphingobacteriaceae</taxon>
        <taxon>Solitalea</taxon>
    </lineage>
</organism>
<dbReference type="OrthoDB" id="1522475at2"/>
<comment type="similarity">
    <text evidence="2 7">Belongs to the acyl-CoA dehydrogenase family.</text>
</comment>
<evidence type="ECO:0000259" key="8">
    <source>
        <dbReference type="Pfam" id="PF00441"/>
    </source>
</evidence>
<keyword evidence="13" id="KW-1185">Reference proteome</keyword>
<name>A0A521ALU5_9SPHI</name>
<dbReference type="Pfam" id="PF21263">
    <property type="entry name" value="Acyl-CoA-dh_C"/>
    <property type="match status" value="1"/>
</dbReference>
<dbReference type="InterPro" id="IPR049426">
    <property type="entry name" value="Acyl-CoA-dh-like_C"/>
</dbReference>
<feature type="domain" description="Acyl-CoA dehydrogenase/oxidase N-terminal" evidence="10">
    <location>
        <begin position="32"/>
        <end position="143"/>
    </location>
</feature>
<dbReference type="Pfam" id="PF02771">
    <property type="entry name" value="Acyl-CoA_dh_N"/>
    <property type="match status" value="1"/>
</dbReference>
<dbReference type="InterPro" id="IPR013786">
    <property type="entry name" value="AcylCoA_DH/ox_N"/>
</dbReference>
<dbReference type="InterPro" id="IPR036250">
    <property type="entry name" value="AcylCo_DH-like_C"/>
</dbReference>
<evidence type="ECO:0000313" key="12">
    <source>
        <dbReference type="EMBL" id="SMO35804.1"/>
    </source>
</evidence>
<proteinExistence type="inferred from homology"/>
<dbReference type="PANTHER" id="PTHR43884">
    <property type="entry name" value="ACYL-COA DEHYDROGENASE"/>
    <property type="match status" value="1"/>
</dbReference>
<evidence type="ECO:0000256" key="3">
    <source>
        <dbReference type="ARBA" id="ARBA00022630"/>
    </source>
</evidence>
<reference evidence="12 13" key="1">
    <citation type="submission" date="2017-05" db="EMBL/GenBank/DDBJ databases">
        <authorList>
            <person name="Varghese N."/>
            <person name="Submissions S."/>
        </authorList>
    </citation>
    <scope>NUCLEOTIDE SEQUENCE [LARGE SCALE GENOMIC DNA]</scope>
    <source>
        <strain evidence="12 13">DSM 21342</strain>
    </source>
</reference>
<accession>A0A521ALU5</accession>
<dbReference type="FunFam" id="1.10.540.10:FF:000001">
    <property type="entry name" value="Very long-chain-specific acyl-CoA dehydrogenase, mitochondrial"/>
    <property type="match status" value="1"/>
</dbReference>
<feature type="domain" description="Acyl-CoA oxidase/dehydrogenase middle" evidence="9">
    <location>
        <begin position="147"/>
        <end position="241"/>
    </location>
</feature>
<evidence type="ECO:0000313" key="13">
    <source>
        <dbReference type="Proteomes" id="UP000315971"/>
    </source>
</evidence>
<dbReference type="GO" id="GO:0050660">
    <property type="term" value="F:flavin adenine dinucleotide binding"/>
    <property type="evidence" value="ECO:0007669"/>
    <property type="project" value="InterPro"/>
</dbReference>
<dbReference type="FunFam" id="2.40.110.10:FF:000006">
    <property type="entry name" value="very long-chain specific acyl-CoA dehydrogenase, mitochondrial"/>
    <property type="match status" value="1"/>
</dbReference>
<dbReference type="Pfam" id="PF02770">
    <property type="entry name" value="Acyl-CoA_dh_M"/>
    <property type="match status" value="1"/>
</dbReference>
<dbReference type="InterPro" id="IPR006091">
    <property type="entry name" value="Acyl-CoA_Oxase/DH_mid-dom"/>
</dbReference>
<dbReference type="PROSITE" id="PS00072">
    <property type="entry name" value="ACYL_COA_DH_1"/>
    <property type="match status" value="1"/>
</dbReference>
<dbReference type="InterPro" id="IPR009075">
    <property type="entry name" value="AcylCo_DH/oxidase_C"/>
</dbReference>
<sequence length="596" mass="65519">MEAIAKKTMKGGEFLISETEAQDIFIPEEWDEEQLMIAKTCHDFLAAEVLPNLDRIDNHEEGLMESLMDKSGELGILGVSVPEEYGGFGKSFNTSMLVAEVIGEGHSFAVAMSAHTGIGTLPILYYGNKEQKDNYIPKLATGELKAAYCLTEPNSGSDANSGKTKAVLSADGKSYVINGQKMWITNGGFADIFIVFAKIEDDENLSAFIVERGFGGITMNPEEHKMGIKGSSTRQIFFNDCHVPVENMLSSRGNGFKIAVNILNIGRIKLAAAAIGAAKAVVNKAVNYSNERVQFKLPISKFGAVRYKLAEMATRIYAVESAMYRAGQNIDDAYETLVAGGMEPGQAKLKSTEQFAVECAILKVYGSEALDYVVDEGVQVYGGMGFSAEAPMDRAYRDARINRIFEGTNEINRLLTVDMMLKRAMKGELNLMGPAQAVAQELLSIPDFNITDDGLFAYEKRMVKNIKKAALMTAGAAVQKLMMTLGKEQEILMNIADMASLAYVAESMVLRTEKLIGIRGEEACASQIDMVKIYVNEAIDKVWLNGKEALNSFAEGDELRMMMMGLKRFTKAEPFNSKDARQRVAKKIIDENKYCF</sequence>
<dbReference type="FunFam" id="1.20.140.10:FF:000019">
    <property type="entry name" value="Acyl-CoA dehydrogenase"/>
    <property type="match status" value="1"/>
</dbReference>
<comment type="catalytic activity">
    <reaction evidence="6">
        <text>a 2,3-saturated acyl-CoA + A = a 2,3-dehydroacyl-CoA + AH2</text>
        <dbReference type="Rhea" id="RHEA:48608"/>
        <dbReference type="ChEBI" id="CHEBI:13193"/>
        <dbReference type="ChEBI" id="CHEBI:17499"/>
        <dbReference type="ChEBI" id="CHEBI:60015"/>
        <dbReference type="ChEBI" id="CHEBI:65111"/>
    </reaction>
</comment>
<evidence type="ECO:0000256" key="7">
    <source>
        <dbReference type="RuleBase" id="RU362125"/>
    </source>
</evidence>
<dbReference type="Gene3D" id="1.10.540.10">
    <property type="entry name" value="Acyl-CoA dehydrogenase/oxidase, N-terminal domain"/>
    <property type="match status" value="1"/>
</dbReference>
<gene>
    <name evidence="12" type="ORF">SAMN06265350_101247</name>
</gene>
<evidence type="ECO:0000256" key="4">
    <source>
        <dbReference type="ARBA" id="ARBA00022827"/>
    </source>
</evidence>
<dbReference type="SUPFAM" id="SSF56645">
    <property type="entry name" value="Acyl-CoA dehydrogenase NM domain-like"/>
    <property type="match status" value="1"/>
</dbReference>
<dbReference type="AlphaFoldDB" id="A0A521ALU5"/>
<comment type="cofactor">
    <cofactor evidence="1 7">
        <name>FAD</name>
        <dbReference type="ChEBI" id="CHEBI:57692"/>
    </cofactor>
</comment>
<evidence type="ECO:0000259" key="11">
    <source>
        <dbReference type="Pfam" id="PF21263"/>
    </source>
</evidence>
<protein>
    <submittedName>
        <fullName evidence="12">Acyl-CoA dehydrogenase</fullName>
    </submittedName>
</protein>
<dbReference type="SUPFAM" id="SSF47203">
    <property type="entry name" value="Acyl-CoA dehydrogenase C-terminal domain-like"/>
    <property type="match status" value="1"/>
</dbReference>
<feature type="domain" description="Acyl-CoA dehydrogenase/oxidase C-terminal" evidence="8">
    <location>
        <begin position="253"/>
        <end position="415"/>
    </location>
</feature>
<dbReference type="InterPro" id="IPR046373">
    <property type="entry name" value="Acyl-CoA_Oxase/DH_mid-dom_sf"/>
</dbReference>
<dbReference type="InterPro" id="IPR037069">
    <property type="entry name" value="AcylCoA_DH/ox_N_sf"/>
</dbReference>